<organism evidence="3 4">
    <name type="scientific">Marinomonas vulgaris</name>
    <dbReference type="NCBI Taxonomy" id="2823372"/>
    <lineage>
        <taxon>Bacteria</taxon>
        <taxon>Pseudomonadati</taxon>
        <taxon>Pseudomonadota</taxon>
        <taxon>Gammaproteobacteria</taxon>
        <taxon>Oceanospirillales</taxon>
        <taxon>Oceanospirillaceae</taxon>
        <taxon>Marinomonas</taxon>
    </lineage>
</organism>
<dbReference type="PANTHER" id="PTHR30160:SF21">
    <property type="entry name" value="LIPOPOLYSACCHARIDE CORE HEPTOSYLTRANSFERASE OPSX"/>
    <property type="match status" value="1"/>
</dbReference>
<proteinExistence type="predicted"/>
<dbReference type="SUPFAM" id="SSF53756">
    <property type="entry name" value="UDP-Glycosyltransferase/glycogen phosphorylase"/>
    <property type="match status" value="1"/>
</dbReference>
<evidence type="ECO:0000313" key="4">
    <source>
        <dbReference type="Proteomes" id="UP000679722"/>
    </source>
</evidence>
<accession>A0ABS5HCD4</accession>
<dbReference type="CDD" id="cd03789">
    <property type="entry name" value="GT9_LPS_heptosyltransferase"/>
    <property type="match status" value="1"/>
</dbReference>
<evidence type="ECO:0000256" key="2">
    <source>
        <dbReference type="ARBA" id="ARBA00022679"/>
    </source>
</evidence>
<comment type="caution">
    <text evidence="3">The sequence shown here is derived from an EMBL/GenBank/DDBJ whole genome shotgun (WGS) entry which is preliminary data.</text>
</comment>
<dbReference type="PANTHER" id="PTHR30160">
    <property type="entry name" value="TETRAACYLDISACCHARIDE 4'-KINASE-RELATED"/>
    <property type="match status" value="1"/>
</dbReference>
<keyword evidence="2" id="KW-0808">Transferase</keyword>
<sequence length="340" mass="37714">MQQEKAQQETIQHIAVVRLSALGDVCHAVAVVQALMRCHPNAKITWITAPLEAKLVRMVDGVEVIEYDKKTGFSGMFALRAALKHITFDALLHLQWSSRSSVLMRMLKAKRRIGFSLSRSREKQNWFVSELAPEPRGQHVLDSFLSIASLLGVKDVRFPCELSLPDDMFKLPKPYVVVNPCGSKIEKNWTLEGNRAVVQRLLEKGYTPVLTGGPSPLETEFSQQIEKGTVGVVNLVGKTSVEAMCRLIQGAHLVVSPDTGPAHIATLVGTPVLGLYALSNPKRTGPYQDIDNVVSVYEHLAEKEYGKPVSQLPWASTVHDPKAMQHIRIEDVLEKLETLL</sequence>
<dbReference type="InterPro" id="IPR002201">
    <property type="entry name" value="Glyco_trans_9"/>
</dbReference>
<gene>
    <name evidence="3" type="ORF">J9B83_08760</name>
</gene>
<dbReference type="EMBL" id="JAGSSV010000008">
    <property type="protein sequence ID" value="MBR7889039.1"/>
    <property type="molecule type" value="Genomic_DNA"/>
</dbReference>
<dbReference type="Pfam" id="PF01075">
    <property type="entry name" value="Glyco_transf_9"/>
    <property type="match status" value="1"/>
</dbReference>
<keyword evidence="1" id="KW-0328">Glycosyltransferase</keyword>
<dbReference type="Proteomes" id="UP000679722">
    <property type="component" value="Unassembled WGS sequence"/>
</dbReference>
<reference evidence="4" key="1">
    <citation type="submission" date="2023-07" db="EMBL/GenBank/DDBJ databases">
        <title>Marinomonas vulgaris A79, complete genome.</title>
        <authorList>
            <person name="Ying J.-J."/>
        </authorList>
    </citation>
    <scope>NUCLEOTIDE SEQUENCE [LARGE SCALE GENOMIC DNA]</scope>
    <source>
        <strain evidence="4">A79</strain>
    </source>
</reference>
<dbReference type="RefSeq" id="WP_211536378.1">
    <property type="nucleotide sequence ID" value="NZ_JAGSSV010000008.1"/>
</dbReference>
<keyword evidence="4" id="KW-1185">Reference proteome</keyword>
<evidence type="ECO:0000256" key="1">
    <source>
        <dbReference type="ARBA" id="ARBA00022676"/>
    </source>
</evidence>
<evidence type="ECO:0000313" key="3">
    <source>
        <dbReference type="EMBL" id="MBR7889039.1"/>
    </source>
</evidence>
<protein>
    <submittedName>
        <fullName evidence="3">Glycosyltransferase family 9 protein</fullName>
    </submittedName>
</protein>
<name>A0ABS5HCD4_9GAMM</name>
<dbReference type="InterPro" id="IPR051199">
    <property type="entry name" value="LPS_LOS_Heptosyltrfase"/>
</dbReference>
<dbReference type="Gene3D" id="3.40.50.2000">
    <property type="entry name" value="Glycogen Phosphorylase B"/>
    <property type="match status" value="2"/>
</dbReference>